<feature type="chain" id="PRO_5038903069" evidence="2">
    <location>
        <begin position="23"/>
        <end position="213"/>
    </location>
</feature>
<comment type="caution">
    <text evidence="4">The sequence shown here is derived from an EMBL/GenBank/DDBJ whole genome shotgun (WGS) entry which is preliminary data.</text>
</comment>
<dbReference type="Gene3D" id="1.20.1260.10">
    <property type="match status" value="1"/>
</dbReference>
<accession>A0A3A9X1R9</accession>
<name>A0A3A9X1R9_9ACTN</name>
<dbReference type="InterPro" id="IPR012347">
    <property type="entry name" value="Ferritin-like"/>
</dbReference>
<evidence type="ECO:0000259" key="3">
    <source>
        <dbReference type="Pfam" id="PF03713"/>
    </source>
</evidence>
<dbReference type="Pfam" id="PF03713">
    <property type="entry name" value="DUF305"/>
    <property type="match status" value="1"/>
</dbReference>
<dbReference type="EMBL" id="RBDY01000001">
    <property type="protein sequence ID" value="RKN27793.1"/>
    <property type="molecule type" value="Genomic_DNA"/>
</dbReference>
<dbReference type="InterPro" id="IPR005183">
    <property type="entry name" value="DUF305_CopM-like"/>
</dbReference>
<feature type="domain" description="DUF305" evidence="3">
    <location>
        <begin position="66"/>
        <end position="210"/>
    </location>
</feature>
<dbReference type="PANTHER" id="PTHR36933:SF1">
    <property type="entry name" value="SLL0788 PROTEIN"/>
    <property type="match status" value="1"/>
</dbReference>
<dbReference type="PANTHER" id="PTHR36933">
    <property type="entry name" value="SLL0788 PROTEIN"/>
    <property type="match status" value="1"/>
</dbReference>
<reference evidence="6 7" key="1">
    <citation type="submission" date="2018-09" db="EMBL/GenBank/DDBJ databases">
        <title>Streptomyces sp. nov. DS1-2, an endophytic actinomycete isolated from roots of Dendrobium scabrilingue.</title>
        <authorList>
            <person name="Kuncharoen N."/>
            <person name="Kudo T."/>
            <person name="Ohkuma M."/>
            <person name="Yuki M."/>
            <person name="Tanasupawat S."/>
        </authorList>
    </citation>
    <scope>NUCLEOTIDE SEQUENCE [LARGE SCALE GENOMIC DNA]</scope>
    <source>
        <strain evidence="4 7">AZ1-7</strain>
        <strain evidence="5 6">DS1-2</strain>
    </source>
</reference>
<evidence type="ECO:0000256" key="1">
    <source>
        <dbReference type="SAM" id="MobiDB-lite"/>
    </source>
</evidence>
<evidence type="ECO:0000313" key="7">
    <source>
        <dbReference type="Proteomes" id="UP000275024"/>
    </source>
</evidence>
<protein>
    <submittedName>
        <fullName evidence="4">DUF305 domain-containing protein</fullName>
    </submittedName>
</protein>
<feature type="region of interest" description="Disordered" evidence="1">
    <location>
        <begin position="33"/>
        <end position="60"/>
    </location>
</feature>
<dbReference type="OrthoDB" id="26872at2"/>
<evidence type="ECO:0000313" key="4">
    <source>
        <dbReference type="EMBL" id="RKN12437.1"/>
    </source>
</evidence>
<dbReference type="EMBL" id="RBDX01000001">
    <property type="protein sequence ID" value="RKN12437.1"/>
    <property type="molecule type" value="Genomic_DNA"/>
</dbReference>
<evidence type="ECO:0000313" key="6">
    <source>
        <dbReference type="Proteomes" id="UP000268652"/>
    </source>
</evidence>
<gene>
    <name evidence="5" type="ORF">D7318_02670</name>
    <name evidence="4" type="ORF">D7319_00220</name>
</gene>
<organism evidence="4 7">
    <name type="scientific">Streptomyces radicis</name>
    <dbReference type="NCBI Taxonomy" id="1750517"/>
    <lineage>
        <taxon>Bacteria</taxon>
        <taxon>Bacillati</taxon>
        <taxon>Actinomycetota</taxon>
        <taxon>Actinomycetes</taxon>
        <taxon>Kitasatosporales</taxon>
        <taxon>Streptomycetaceae</taxon>
        <taxon>Streptomyces</taxon>
    </lineage>
</organism>
<proteinExistence type="predicted"/>
<keyword evidence="2" id="KW-0732">Signal</keyword>
<evidence type="ECO:0000313" key="5">
    <source>
        <dbReference type="EMBL" id="RKN27793.1"/>
    </source>
</evidence>
<dbReference type="Proteomes" id="UP000268652">
    <property type="component" value="Unassembled WGS sequence"/>
</dbReference>
<evidence type="ECO:0000256" key="2">
    <source>
        <dbReference type="SAM" id="SignalP"/>
    </source>
</evidence>
<feature type="compositionally biased region" description="Basic and acidic residues" evidence="1">
    <location>
        <begin position="39"/>
        <end position="48"/>
    </location>
</feature>
<dbReference type="Proteomes" id="UP000275024">
    <property type="component" value="Unassembled WGS sequence"/>
</dbReference>
<sequence>MSTTRHHRSPLRLAAIAASATAAALLLTGCGGDDGGSGHGEHGQDRPTPEAAGSAPATSGEHNAADIAFAQGMIPHHRQAVDMADLAPEQGASDEVLALAERIRAAQDPEIETLSGWLAAWGEPVPEEGMDHAGHDMGGMMSAEEMAELENATGAAFDAAFLAMMVQHHEGAVEMAGTELADGSYPPALDLAEDIVASQSAEIDQMNEMLGAS</sequence>
<dbReference type="PROSITE" id="PS51257">
    <property type="entry name" value="PROKAR_LIPOPROTEIN"/>
    <property type="match status" value="1"/>
</dbReference>
<dbReference type="RefSeq" id="WP_120695153.1">
    <property type="nucleotide sequence ID" value="NZ_RBDX01000001.1"/>
</dbReference>
<feature type="signal peptide" evidence="2">
    <location>
        <begin position="1"/>
        <end position="22"/>
    </location>
</feature>
<dbReference type="AlphaFoldDB" id="A0A3A9X1R9"/>
<keyword evidence="6" id="KW-1185">Reference proteome</keyword>